<name>A0A2G6KH42_9BACT</name>
<reference evidence="1 2" key="1">
    <citation type="submission" date="2017-10" db="EMBL/GenBank/DDBJ databases">
        <title>Novel microbial diversity and functional potential in the marine mammal oral microbiome.</title>
        <authorList>
            <person name="Dudek N.K."/>
            <person name="Sun C.L."/>
            <person name="Burstein D."/>
            <person name="Kantor R.S."/>
            <person name="Aliaga Goltsman D.S."/>
            <person name="Bik E.M."/>
            <person name="Thomas B.C."/>
            <person name="Banfield J.F."/>
            <person name="Relman D.A."/>
        </authorList>
    </citation>
    <scope>NUCLEOTIDE SEQUENCE [LARGE SCALE GENOMIC DNA]</scope>
    <source>
        <strain evidence="1">DOLJORAL78_47_16</strain>
    </source>
</reference>
<sequence>MAFARCYPGAVMVCIGGGSIGLAVAEVVLISGAKKVFVSDLSEVCRSIANTYEGIHRSIPH</sequence>
<dbReference type="Proteomes" id="UP000230821">
    <property type="component" value="Unassembled WGS sequence"/>
</dbReference>
<dbReference type="Gene3D" id="3.40.50.720">
    <property type="entry name" value="NAD(P)-binding Rossmann-like Domain"/>
    <property type="match status" value="1"/>
</dbReference>
<proteinExistence type="predicted"/>
<accession>A0A2G6KH42</accession>
<protein>
    <submittedName>
        <fullName evidence="1">Uncharacterized protein</fullName>
    </submittedName>
</protein>
<dbReference type="SUPFAM" id="SSF51735">
    <property type="entry name" value="NAD(P)-binding Rossmann-fold domains"/>
    <property type="match status" value="1"/>
</dbReference>
<dbReference type="InterPro" id="IPR036291">
    <property type="entry name" value="NAD(P)-bd_dom_sf"/>
</dbReference>
<dbReference type="AlphaFoldDB" id="A0A2G6KH42"/>
<evidence type="ECO:0000313" key="2">
    <source>
        <dbReference type="Proteomes" id="UP000230821"/>
    </source>
</evidence>
<evidence type="ECO:0000313" key="1">
    <source>
        <dbReference type="EMBL" id="PIE34322.1"/>
    </source>
</evidence>
<gene>
    <name evidence="1" type="ORF">CSA56_08030</name>
</gene>
<dbReference type="EMBL" id="PDSK01000090">
    <property type="protein sequence ID" value="PIE34322.1"/>
    <property type="molecule type" value="Genomic_DNA"/>
</dbReference>
<comment type="caution">
    <text evidence="1">The sequence shown here is derived from an EMBL/GenBank/DDBJ whole genome shotgun (WGS) entry which is preliminary data.</text>
</comment>
<organism evidence="1 2">
    <name type="scientific">candidate division KSB3 bacterium</name>
    <dbReference type="NCBI Taxonomy" id="2044937"/>
    <lineage>
        <taxon>Bacteria</taxon>
        <taxon>candidate division KSB3</taxon>
    </lineage>
</organism>